<organism evidence="1 2">
    <name type="scientific">Streptomyces scabiei</name>
    <dbReference type="NCBI Taxonomy" id="1930"/>
    <lineage>
        <taxon>Bacteria</taxon>
        <taxon>Bacillati</taxon>
        <taxon>Actinomycetota</taxon>
        <taxon>Actinomycetes</taxon>
        <taxon>Kitasatosporales</taxon>
        <taxon>Streptomycetaceae</taxon>
        <taxon>Streptomyces</taxon>
    </lineage>
</organism>
<sequence>MRNRWNRWNRSNLSGRAAVIGAVLAVALGTGVGGSAAATEDAAAVPCPTGFVCLSTDLGGAGVVYRVAEGVSAHFASSPRIREATNNTRVDYCVVGSFTSYLLRPGETRTQDSAVRSVIPRPTDGTCRA</sequence>
<dbReference type="EMBL" id="BCMM01000004">
    <property type="protein sequence ID" value="GAQ60893.1"/>
    <property type="molecule type" value="Genomic_DNA"/>
</dbReference>
<accession>A0A117ECG0</accession>
<proteinExistence type="predicted"/>
<evidence type="ECO:0000313" key="1">
    <source>
        <dbReference type="EMBL" id="GAQ60893.1"/>
    </source>
</evidence>
<dbReference type="RefSeq" id="WP_059078982.1">
    <property type="nucleotide sequence ID" value="NZ_BCMM01000004.1"/>
</dbReference>
<reference evidence="2" key="1">
    <citation type="submission" date="2015-11" db="EMBL/GenBank/DDBJ databases">
        <authorList>
            <consortium name="Cross-ministerial Strategic Innovation Promotion Program (SIP) consortium"/>
            <person name="Tomihama T."/>
            <person name="Ikenaga M."/>
            <person name="Sakai M."/>
            <person name="Okubo T."/>
            <person name="Ikeda S."/>
        </authorList>
    </citation>
    <scope>NUCLEOTIDE SEQUENCE [LARGE SCALE GENOMIC DNA]</scope>
    <source>
        <strain evidence="2">S58</strain>
    </source>
</reference>
<dbReference type="Proteomes" id="UP000067448">
    <property type="component" value="Unassembled WGS sequence"/>
</dbReference>
<dbReference type="AlphaFoldDB" id="A0A117ECG0"/>
<protein>
    <submittedName>
        <fullName evidence="1">Uncharacterized protein</fullName>
    </submittedName>
</protein>
<name>A0A117ECG0_STRSC</name>
<evidence type="ECO:0000313" key="2">
    <source>
        <dbReference type="Proteomes" id="UP000067448"/>
    </source>
</evidence>
<reference evidence="2" key="3">
    <citation type="submission" date="2016-02" db="EMBL/GenBank/DDBJ databases">
        <title>Draft genome of pathogenic Streptomyces sp. in Japan.</title>
        <authorList>
            <person name="Tomihama T."/>
            <person name="Ikenaga M."/>
            <person name="Sakai M."/>
            <person name="Okubo T."/>
            <person name="Ikeda S."/>
        </authorList>
    </citation>
    <scope>NUCLEOTIDE SEQUENCE [LARGE SCALE GENOMIC DNA]</scope>
    <source>
        <strain evidence="2">S58</strain>
    </source>
</reference>
<comment type="caution">
    <text evidence="1">The sequence shown here is derived from an EMBL/GenBank/DDBJ whole genome shotgun (WGS) entry which is preliminary data.</text>
</comment>
<gene>
    <name evidence="1" type="ORF">SsS58_01235</name>
</gene>
<reference evidence="1 2" key="2">
    <citation type="journal article" date="2016" name="Genome Announc.">
        <title>Draft Genome Sequences of Streptomyces scabiei S58, Streptomyces turgidiscabies T45, and Streptomyces acidiscabies a10, the Pathogens of Potato Common Scab, Isolated in Japan.</title>
        <authorList>
            <person name="Tomihama T."/>
            <person name="Nishi Y."/>
            <person name="Sakai M."/>
            <person name="Ikenaga M."/>
            <person name="Okubo T."/>
            <person name="Ikeda S."/>
        </authorList>
    </citation>
    <scope>NUCLEOTIDE SEQUENCE [LARGE SCALE GENOMIC DNA]</scope>
    <source>
        <strain evidence="1 2">S58</strain>
    </source>
</reference>
<dbReference type="OrthoDB" id="4331100at2"/>